<sequence length="104" mass="10766">MNPALDLIAEAETSLRRDVAPGGPDARYHALLAANALATARRALSLPAGASPEPDVAALRAGAHDDDAALFAALVADARRRAWVTDPAALAPDDRALTEGECRD</sequence>
<reference evidence="1 2" key="1">
    <citation type="submission" date="2016-10" db="EMBL/GenBank/DDBJ databases">
        <authorList>
            <person name="de Groot N.N."/>
        </authorList>
    </citation>
    <scope>NUCLEOTIDE SEQUENCE [LARGE SCALE GENOMIC DNA]</scope>
    <source>
        <strain evidence="1 2">CGMCC 1.8925</strain>
    </source>
</reference>
<accession>A0A1G5C4P8</accession>
<organism evidence="1 2">
    <name type="scientific">Paracoccus tibetensis</name>
    <dbReference type="NCBI Taxonomy" id="336292"/>
    <lineage>
        <taxon>Bacteria</taxon>
        <taxon>Pseudomonadati</taxon>
        <taxon>Pseudomonadota</taxon>
        <taxon>Alphaproteobacteria</taxon>
        <taxon>Rhodobacterales</taxon>
        <taxon>Paracoccaceae</taxon>
        <taxon>Paracoccus</taxon>
    </lineage>
</organism>
<protein>
    <submittedName>
        <fullName evidence="1">Uncharacterized protein</fullName>
    </submittedName>
</protein>
<dbReference type="AlphaFoldDB" id="A0A1G5C4P8"/>
<gene>
    <name evidence="1" type="ORF">SAMN05660710_00408</name>
</gene>
<dbReference type="Proteomes" id="UP000199502">
    <property type="component" value="Unassembled WGS sequence"/>
</dbReference>
<evidence type="ECO:0000313" key="2">
    <source>
        <dbReference type="Proteomes" id="UP000199502"/>
    </source>
</evidence>
<dbReference type="STRING" id="336292.SAMN05660710_00408"/>
<name>A0A1G5C4P8_9RHOB</name>
<dbReference type="EMBL" id="FMVT01000001">
    <property type="protein sequence ID" value="SCX97403.1"/>
    <property type="molecule type" value="Genomic_DNA"/>
</dbReference>
<evidence type="ECO:0000313" key="1">
    <source>
        <dbReference type="EMBL" id="SCX97403.1"/>
    </source>
</evidence>
<dbReference type="RefSeq" id="WP_090739826.1">
    <property type="nucleotide sequence ID" value="NZ_FMVT01000001.1"/>
</dbReference>
<proteinExistence type="predicted"/>
<keyword evidence="2" id="KW-1185">Reference proteome</keyword>